<sequence>MPFEEEFADRKGAALVTGGTGGIGAEVVRTLARRGCAVAFTYRANAAAARELAAELSAGDGAVRALRADLADEREASAVVRETAAAFGAVHTLVYASGPHVPMVHLSEVTPARFREQLHADTLAFYHLAHAALPALRASRGSAVAVTTAATHRYPARDGLSSGTKGAVEALVRALAAEEGRYGVRFNCVGPGMLTDGMAARLIEDGDLDETALAVTRRNIPLRRFGTARDIAEAVAFLVSDRAGYITGQHLAVDGGYTV</sequence>
<reference evidence="1" key="1">
    <citation type="journal article" date="2025" name="Int. J. Syst. Evol. Microbiol.">
        <title>Streptomyces citrinus sp. nov., with yellow diffusible pigment.</title>
        <authorList>
            <person name="He Y."/>
            <person name="Yang E."/>
            <person name="Xu J."/>
            <person name="Sun Y."/>
            <person name="Sun L."/>
        </authorList>
    </citation>
    <scope>NUCLEOTIDE SEQUENCE</scope>
    <source>
        <strain evidence="1">Q6</strain>
    </source>
</reference>
<organism evidence="1 2">
    <name type="scientific">Streptomyces citrinus</name>
    <dbReference type="NCBI Taxonomy" id="3118173"/>
    <lineage>
        <taxon>Bacteria</taxon>
        <taxon>Bacillati</taxon>
        <taxon>Actinomycetota</taxon>
        <taxon>Actinomycetes</taxon>
        <taxon>Kitasatosporales</taxon>
        <taxon>Streptomycetaceae</taxon>
        <taxon>Streptomyces</taxon>
    </lineage>
</organism>
<proteinExistence type="predicted"/>
<name>A0ACD5A5Y6_9ACTN</name>
<evidence type="ECO:0000313" key="1">
    <source>
        <dbReference type="EMBL" id="WWQ62534.1"/>
    </source>
</evidence>
<accession>A0ACD5A5Y6</accession>
<keyword evidence="1" id="KW-0560">Oxidoreductase</keyword>
<dbReference type="Proteomes" id="UP001432251">
    <property type="component" value="Chromosome"/>
</dbReference>
<evidence type="ECO:0000313" key="2">
    <source>
        <dbReference type="Proteomes" id="UP001432251"/>
    </source>
</evidence>
<keyword evidence="2" id="KW-1185">Reference proteome</keyword>
<protein>
    <submittedName>
        <fullName evidence="1">SDR family oxidoreductase</fullName>
        <ecNumber evidence="1">1.-.-.-</ecNumber>
    </submittedName>
</protein>
<dbReference type="EC" id="1.-.-.-" evidence="1"/>
<dbReference type="EMBL" id="CP146022">
    <property type="protein sequence ID" value="WWQ62534.1"/>
    <property type="molecule type" value="Genomic_DNA"/>
</dbReference>
<gene>
    <name evidence="1" type="ORF">V2W30_03575</name>
</gene>